<evidence type="ECO:0000313" key="3">
    <source>
        <dbReference type="Proteomes" id="UP000188533"/>
    </source>
</evidence>
<evidence type="ECO:0000313" key="2">
    <source>
        <dbReference type="EMBL" id="GAV99805.1"/>
    </source>
</evidence>
<dbReference type="Gene3D" id="3.10.450.50">
    <property type="match status" value="1"/>
</dbReference>
<organism evidence="2 3">
    <name type="scientific">Lentinula edodes</name>
    <name type="common">Shiitake mushroom</name>
    <name type="synonym">Lentinus edodes</name>
    <dbReference type="NCBI Taxonomy" id="5353"/>
    <lineage>
        <taxon>Eukaryota</taxon>
        <taxon>Fungi</taxon>
        <taxon>Dikarya</taxon>
        <taxon>Basidiomycota</taxon>
        <taxon>Agaricomycotina</taxon>
        <taxon>Agaricomycetes</taxon>
        <taxon>Agaricomycetidae</taxon>
        <taxon>Agaricales</taxon>
        <taxon>Marasmiineae</taxon>
        <taxon>Omphalotaceae</taxon>
        <taxon>Lentinula</taxon>
    </lineage>
</organism>
<feature type="region of interest" description="Disordered" evidence="1">
    <location>
        <begin position="469"/>
        <end position="508"/>
    </location>
</feature>
<reference evidence="2 3" key="2">
    <citation type="submission" date="2017-02" db="EMBL/GenBank/DDBJ databases">
        <title>A genome survey and senescence transcriptome analysis in Lentinula edodes.</title>
        <authorList>
            <person name="Sakamoto Y."/>
            <person name="Nakade K."/>
            <person name="Sato S."/>
            <person name="Yoshida Y."/>
            <person name="Miyazaki K."/>
            <person name="Natsume S."/>
            <person name="Konno N."/>
        </authorList>
    </citation>
    <scope>NUCLEOTIDE SEQUENCE [LARGE SCALE GENOMIC DNA]</scope>
    <source>
        <strain evidence="2 3">NBRC 111202</strain>
    </source>
</reference>
<feature type="compositionally biased region" description="Polar residues" evidence="1">
    <location>
        <begin position="143"/>
        <end position="155"/>
    </location>
</feature>
<proteinExistence type="predicted"/>
<feature type="region of interest" description="Disordered" evidence="1">
    <location>
        <begin position="1"/>
        <end position="77"/>
    </location>
</feature>
<accession>A0A1Q3DY03</accession>
<comment type="caution">
    <text evidence="2">The sequence shown here is derived from an EMBL/GenBank/DDBJ whole genome shotgun (WGS) entry which is preliminary data.</text>
</comment>
<feature type="compositionally biased region" description="Polar residues" evidence="1">
    <location>
        <begin position="191"/>
        <end position="205"/>
    </location>
</feature>
<feature type="region of interest" description="Disordered" evidence="1">
    <location>
        <begin position="638"/>
        <end position="722"/>
    </location>
</feature>
<feature type="region of interest" description="Disordered" evidence="1">
    <location>
        <begin position="566"/>
        <end position="588"/>
    </location>
</feature>
<feature type="region of interest" description="Disordered" evidence="1">
    <location>
        <begin position="123"/>
        <end position="327"/>
    </location>
</feature>
<dbReference type="EMBL" id="BDGU01000019">
    <property type="protein sequence ID" value="GAV99805.1"/>
    <property type="molecule type" value="Genomic_DNA"/>
</dbReference>
<dbReference type="Proteomes" id="UP000188533">
    <property type="component" value="Unassembled WGS sequence"/>
</dbReference>
<keyword evidence="3" id="KW-1185">Reference proteome</keyword>
<feature type="compositionally biased region" description="Low complexity" evidence="1">
    <location>
        <begin position="300"/>
        <end position="319"/>
    </location>
</feature>
<protein>
    <submittedName>
        <fullName evidence="2">Uncharacterized protein</fullName>
    </submittedName>
</protein>
<feature type="compositionally biased region" description="Polar residues" evidence="1">
    <location>
        <begin position="165"/>
        <end position="184"/>
    </location>
</feature>
<feature type="compositionally biased region" description="Polar residues" evidence="1">
    <location>
        <begin position="1"/>
        <end position="41"/>
    </location>
</feature>
<sequence>MASNTNKSFVNWKTNGRNWMTKSNEFGSPMNLMSKSSSGQRSEAEKRPVYPATSTTDSGHGGWSGSISEDAGFNTSRGGIVDFSQSYPTERVFPSNVNEAINPSKFKQWQPSTSSFEKRAEHNYNPATNGRGGRVYHTHNSQKKSYAQSSVTHNGPITLGKGKNKQVSAETVTHNVSRNNWTNDNTKKSQRPINKSYPSFPSQHSVHPPKKPSAQVRKGVPHAEDLQPNEGFTGVKTTVAPGVPKVLSTSGKVSKNGNTFRGGWIPKRGNWTSKRGRWGDQTGKQGSGRNPNLPMRPAQPSITSSDLSSSSSLDPGISTPHRLPPTALSKALNNHHIIPQKRKISPNPDPAASISSSSLMSISTSSTSGSGAPSGSTGPKDFSHLLPAGPWKNVKRRKIQEQELRQEDEVPQTRETLKEELANTGEILVADGQTVGERTVNLSDHDPMELNAGEIKVESIDNSFQLVYPPSSPAPSRHSPSNVLPATSITHSNSQKASTQSSSGTTIVKATPISTTNIKDEPLDVALTETTQPNDPTSGTKRYHPIPSSCLKFFSVPSINASFPNILSSSSSSKSQRPGHQLVPNPHFRTARAEFTKRAVAELRAEGLVVLRVLWRDDGFCVDWEKLTVRENAAIGAGEVNSGNGKEGAPDVGTRKEKGAENRNGQFRTMKQASSLTGTRFNNLYSMEDGDSQDKSEPRPDPKPPTETWRPGISSSRRSQLKTDVDTNVDIIDLTLDEETPITPVSILPNTSNSDSSPGIGSKENVVVENEDVHRSDYKPPLLVRLGSGRTPNVDPSRPVNGRIRSPFLRDIPLYLKPRKSSTVVSDSGYECVTKSSSELSELATPLDSNLIKLEPQSTSLVQSQPIVPSAVQRVYDDCFISPPSAQSLSAGAKPHTDSRLEGTEVSQAICVPSRDADDSGDVEEEMQVRDELGLDLHDVEVRLDSEDDMDNSRPLEQSSESVVEFPKSTKRGSSQVAREDARDFGFSSANGRIERLVVDRDEKVKMEQLTLDFLRRYINSWEYDRRSLSSAYAPNAVFSCSVVLPESSSEISFDASPTHAFASHFVTSTSAYNFDPSSSASASSRPVQGPPILIQTPTVITPALLLLDPQRAYTFFPHGRQAEVAYDILYLGTLGNMDGGTSLGVLVYLGVQAELKRRIPEADDDILNILTSSNVDKKEKGRSKAGVEGKLCLGWNFVLRAGGVKDDDDNLSLQIVSHQMLVRDGL</sequence>
<evidence type="ECO:0000256" key="1">
    <source>
        <dbReference type="SAM" id="MobiDB-lite"/>
    </source>
</evidence>
<reference evidence="2 3" key="1">
    <citation type="submission" date="2016-08" db="EMBL/GenBank/DDBJ databases">
        <authorList>
            <consortium name="Lentinula edodes genome sequencing consortium"/>
            <person name="Sakamoto Y."/>
            <person name="Nakade K."/>
            <person name="Sato S."/>
            <person name="Yoshida Y."/>
            <person name="Miyazaki K."/>
            <person name="Natsume S."/>
            <person name="Konno N."/>
        </authorList>
    </citation>
    <scope>NUCLEOTIDE SEQUENCE [LARGE SCALE GENOMIC DNA]</scope>
    <source>
        <strain evidence="2 3">NBRC 111202</strain>
    </source>
</reference>
<dbReference type="AlphaFoldDB" id="A0A1Q3DY03"/>
<feature type="compositionally biased region" description="Polar residues" evidence="1">
    <location>
        <begin position="663"/>
        <end position="685"/>
    </location>
</feature>
<feature type="compositionally biased region" description="Basic and acidic residues" evidence="1">
    <location>
        <begin position="692"/>
        <end position="704"/>
    </location>
</feature>
<feature type="region of interest" description="Disordered" evidence="1">
    <location>
        <begin position="946"/>
        <end position="977"/>
    </location>
</feature>
<feature type="compositionally biased region" description="Low complexity" evidence="1">
    <location>
        <begin position="350"/>
        <end position="379"/>
    </location>
</feature>
<feature type="compositionally biased region" description="Polar residues" evidence="1">
    <location>
        <begin position="247"/>
        <end position="259"/>
    </location>
</feature>
<feature type="compositionally biased region" description="Low complexity" evidence="1">
    <location>
        <begin position="492"/>
        <end position="506"/>
    </location>
</feature>
<gene>
    <name evidence="2" type="ORF">LENED_001288</name>
</gene>
<name>A0A1Q3DY03_LENED</name>
<feature type="region of interest" description="Disordered" evidence="1">
    <location>
        <begin position="339"/>
        <end position="389"/>
    </location>
</feature>
<feature type="compositionally biased region" description="Polar residues" evidence="1">
    <location>
        <begin position="482"/>
        <end position="491"/>
    </location>
</feature>